<gene>
    <name evidence="1" type="ORF">ABVK25_007357</name>
</gene>
<sequence length="110" mass="12605">MPLASPGTVLRLNRASMLGSRDYTYRGDPWVDESRFLLRAVVVGVEGEPLRVVEKTKRRNRRVKRVKTKGRFTVLRVSELRVVPDGEIVQGKKEREGDELEEDVEALVKE</sequence>
<evidence type="ECO:0000313" key="1">
    <source>
        <dbReference type="EMBL" id="KAL2052485.1"/>
    </source>
</evidence>
<proteinExistence type="predicted"/>
<name>A0ABR4B4G3_9LECA</name>
<organism evidence="1 2">
    <name type="scientific">Lepraria finkii</name>
    <dbReference type="NCBI Taxonomy" id="1340010"/>
    <lineage>
        <taxon>Eukaryota</taxon>
        <taxon>Fungi</taxon>
        <taxon>Dikarya</taxon>
        <taxon>Ascomycota</taxon>
        <taxon>Pezizomycotina</taxon>
        <taxon>Lecanoromycetes</taxon>
        <taxon>OSLEUM clade</taxon>
        <taxon>Lecanoromycetidae</taxon>
        <taxon>Lecanorales</taxon>
        <taxon>Lecanorineae</taxon>
        <taxon>Stereocaulaceae</taxon>
        <taxon>Lepraria</taxon>
    </lineage>
</organism>
<comment type="caution">
    <text evidence="1">The sequence shown here is derived from an EMBL/GenBank/DDBJ whole genome shotgun (WGS) entry which is preliminary data.</text>
</comment>
<dbReference type="Proteomes" id="UP001590951">
    <property type="component" value="Unassembled WGS sequence"/>
</dbReference>
<evidence type="ECO:0000313" key="2">
    <source>
        <dbReference type="Proteomes" id="UP001590951"/>
    </source>
</evidence>
<accession>A0ABR4B4G3</accession>
<dbReference type="EMBL" id="JBHFEH010000027">
    <property type="protein sequence ID" value="KAL2052485.1"/>
    <property type="molecule type" value="Genomic_DNA"/>
</dbReference>
<keyword evidence="2" id="KW-1185">Reference proteome</keyword>
<reference evidence="1 2" key="1">
    <citation type="submission" date="2024-09" db="EMBL/GenBank/DDBJ databases">
        <title>Rethinking Asexuality: The Enigmatic Case of Functional Sexual Genes in Lepraria (Stereocaulaceae).</title>
        <authorList>
            <person name="Doellman M."/>
            <person name="Sun Y."/>
            <person name="Barcenas-Pena A."/>
            <person name="Lumbsch H.T."/>
            <person name="Grewe F."/>
        </authorList>
    </citation>
    <scope>NUCLEOTIDE SEQUENCE [LARGE SCALE GENOMIC DNA]</scope>
    <source>
        <strain evidence="1 2">Grewe 0041</strain>
    </source>
</reference>
<protein>
    <submittedName>
        <fullName evidence="1">Uncharacterized protein</fullName>
    </submittedName>
</protein>
<dbReference type="SUPFAM" id="SSF141091">
    <property type="entry name" value="L21p-like"/>
    <property type="match status" value="1"/>
</dbReference>
<dbReference type="InterPro" id="IPR036164">
    <property type="entry name" value="bL21-like_sf"/>
</dbReference>